<protein>
    <submittedName>
        <fullName evidence="2">Uncharacterized protein</fullName>
    </submittedName>
</protein>
<dbReference type="InParanoid" id="A0A2P6NMG4"/>
<gene>
    <name evidence="2" type="ORF">PROFUN_07214</name>
</gene>
<keyword evidence="3" id="KW-1185">Reference proteome</keyword>
<proteinExistence type="predicted"/>
<evidence type="ECO:0000313" key="3">
    <source>
        <dbReference type="Proteomes" id="UP000241769"/>
    </source>
</evidence>
<evidence type="ECO:0000256" key="1">
    <source>
        <dbReference type="SAM" id="MobiDB-lite"/>
    </source>
</evidence>
<name>A0A2P6NMG4_9EUKA</name>
<dbReference type="AlphaFoldDB" id="A0A2P6NMG4"/>
<evidence type="ECO:0000313" key="2">
    <source>
        <dbReference type="EMBL" id="PRP85143.1"/>
    </source>
</evidence>
<feature type="compositionally biased region" description="Basic and acidic residues" evidence="1">
    <location>
        <begin position="137"/>
        <end position="146"/>
    </location>
</feature>
<comment type="caution">
    <text evidence="2">The sequence shown here is derived from an EMBL/GenBank/DDBJ whole genome shotgun (WGS) entry which is preliminary data.</text>
</comment>
<sequence>MQGQQQQDEHLHHMSETGGLPAYHHGMQQQQAGIQDYSYLLAVPESIVTGALSYDDNLRLRHDQYMQHHPQMSMMSHPMESPMDLQPTSHHDMLWEQQTMHQHQHPHSYPQHMDPMHLQLHHPEPLVQRQSPIVEHHTSPIRDRSRSLGSPNQRHSPLRRSPTMERDEKVNPIIMLSSAVTTPPDTQTEVVDPEGPTMVYRNLFITVECNLHRFAGGESFEGQRVYVDADIAYSGNATRYKRVPDPYEKAFLLMAWITDPNGNPLVQCKACNEYYDHHKFFKSNPQALGRMVLVKSNAPISVEGDTFKLSLKIMCACEHHNVPYFNYNVSLRKSEDNSICYMAQTKVFVKQWRKTNQTKHALDVHLYPTAPLSPSGTRRATF</sequence>
<dbReference type="Proteomes" id="UP000241769">
    <property type="component" value="Unassembled WGS sequence"/>
</dbReference>
<dbReference type="EMBL" id="MDYQ01000050">
    <property type="protein sequence ID" value="PRP85143.1"/>
    <property type="molecule type" value="Genomic_DNA"/>
</dbReference>
<accession>A0A2P6NMG4</accession>
<dbReference type="STRING" id="1890364.A0A2P6NMG4"/>
<feature type="region of interest" description="Disordered" evidence="1">
    <location>
        <begin position="137"/>
        <end position="165"/>
    </location>
</feature>
<dbReference type="OrthoDB" id="16720at2759"/>
<feature type="region of interest" description="Disordered" evidence="1">
    <location>
        <begin position="1"/>
        <end position="23"/>
    </location>
</feature>
<organism evidence="2 3">
    <name type="scientific">Planoprotostelium fungivorum</name>
    <dbReference type="NCBI Taxonomy" id="1890364"/>
    <lineage>
        <taxon>Eukaryota</taxon>
        <taxon>Amoebozoa</taxon>
        <taxon>Evosea</taxon>
        <taxon>Variosea</taxon>
        <taxon>Cavosteliida</taxon>
        <taxon>Cavosteliaceae</taxon>
        <taxon>Planoprotostelium</taxon>
    </lineage>
</organism>
<reference evidence="2 3" key="1">
    <citation type="journal article" date="2018" name="Genome Biol. Evol.">
        <title>Multiple Roots of Fruiting Body Formation in Amoebozoa.</title>
        <authorList>
            <person name="Hillmann F."/>
            <person name="Forbes G."/>
            <person name="Novohradska S."/>
            <person name="Ferling I."/>
            <person name="Riege K."/>
            <person name="Groth M."/>
            <person name="Westermann M."/>
            <person name="Marz M."/>
            <person name="Spaller T."/>
            <person name="Winckler T."/>
            <person name="Schaap P."/>
            <person name="Glockner G."/>
        </authorList>
    </citation>
    <scope>NUCLEOTIDE SEQUENCE [LARGE SCALE GENOMIC DNA]</scope>
    <source>
        <strain evidence="2 3">Jena</strain>
    </source>
</reference>